<keyword evidence="2" id="KW-1185">Reference proteome</keyword>
<dbReference type="GO" id="GO:0005829">
    <property type="term" value="C:cytosol"/>
    <property type="evidence" value="ECO:0007669"/>
    <property type="project" value="TreeGrafter"/>
</dbReference>
<reference evidence="1 2" key="1">
    <citation type="submission" date="2018-11" db="EMBL/GenBank/DDBJ databases">
        <title>Draft genome of Simplicispira Flexivirga sp. BO-16.</title>
        <authorList>
            <person name="Im W.T."/>
        </authorList>
    </citation>
    <scope>NUCLEOTIDE SEQUENCE [LARGE SCALE GENOMIC DNA]</scope>
    <source>
        <strain evidence="1 2">BO-16</strain>
    </source>
</reference>
<dbReference type="GO" id="GO:0016791">
    <property type="term" value="F:phosphatase activity"/>
    <property type="evidence" value="ECO:0007669"/>
    <property type="project" value="TreeGrafter"/>
</dbReference>
<dbReference type="Gene3D" id="3.30.1240.10">
    <property type="match status" value="1"/>
</dbReference>
<dbReference type="GO" id="GO:0000287">
    <property type="term" value="F:magnesium ion binding"/>
    <property type="evidence" value="ECO:0007669"/>
    <property type="project" value="TreeGrafter"/>
</dbReference>
<dbReference type="NCBIfam" id="TIGR01484">
    <property type="entry name" value="HAD-SF-IIB"/>
    <property type="match status" value="1"/>
</dbReference>
<sequence length="260" mass="27714">MQKKLVALDIDGTLLHHDGHLSDEVRDAVQAVADAGHHVVIATGRSILGAAPVIELLSLTRGFAVTSNGAVTAQLYGTEWEIVDKVTFDVTPVLRVLKDAWPDAVVAVEDPGVGTKVSAPFPDGELIGPVEVLPWDELGKEPTTRLTFRSPSGTAEDFVQLVDRLGLHGVNYAVGYTAWLDVNPEGVSKASALEQVRRALQVEPADTVAVGDHTNDLEMLRWAARGVAMGQAPDEVRAAADEVTLPVEDDGVAVILRQLV</sequence>
<dbReference type="OrthoDB" id="3180855at2"/>
<dbReference type="InterPro" id="IPR023214">
    <property type="entry name" value="HAD_sf"/>
</dbReference>
<evidence type="ECO:0000313" key="2">
    <source>
        <dbReference type="Proteomes" id="UP000271678"/>
    </source>
</evidence>
<dbReference type="RefSeq" id="WP_123269690.1">
    <property type="nucleotide sequence ID" value="NZ_RJJQ01000001.1"/>
</dbReference>
<dbReference type="EMBL" id="RJJQ01000001">
    <property type="protein sequence ID" value="RNI25446.1"/>
    <property type="molecule type" value="Genomic_DNA"/>
</dbReference>
<proteinExistence type="predicted"/>
<evidence type="ECO:0000313" key="1">
    <source>
        <dbReference type="EMBL" id="RNI25446.1"/>
    </source>
</evidence>
<dbReference type="PANTHER" id="PTHR10000">
    <property type="entry name" value="PHOSPHOSERINE PHOSPHATASE"/>
    <property type="match status" value="1"/>
</dbReference>
<organism evidence="1 2">
    <name type="scientific">Flexivirga caeni</name>
    <dbReference type="NCBI Taxonomy" id="2294115"/>
    <lineage>
        <taxon>Bacteria</taxon>
        <taxon>Bacillati</taxon>
        <taxon>Actinomycetota</taxon>
        <taxon>Actinomycetes</taxon>
        <taxon>Micrococcales</taxon>
        <taxon>Dermacoccaceae</taxon>
        <taxon>Flexivirga</taxon>
    </lineage>
</organism>
<accession>A0A3M9MIW6</accession>
<name>A0A3M9MIW6_9MICO</name>
<dbReference type="Pfam" id="PF08282">
    <property type="entry name" value="Hydrolase_3"/>
    <property type="match status" value="2"/>
</dbReference>
<dbReference type="InterPro" id="IPR036412">
    <property type="entry name" value="HAD-like_sf"/>
</dbReference>
<dbReference type="Gene3D" id="3.40.50.1000">
    <property type="entry name" value="HAD superfamily/HAD-like"/>
    <property type="match status" value="1"/>
</dbReference>
<gene>
    <name evidence="1" type="ORF">EFY87_02170</name>
</gene>
<dbReference type="InterPro" id="IPR006379">
    <property type="entry name" value="HAD-SF_hydro_IIB"/>
</dbReference>
<dbReference type="AlphaFoldDB" id="A0A3M9MIW6"/>
<dbReference type="PANTHER" id="PTHR10000:SF8">
    <property type="entry name" value="HAD SUPERFAMILY HYDROLASE-LIKE, TYPE 3"/>
    <property type="match status" value="1"/>
</dbReference>
<protein>
    <submittedName>
        <fullName evidence="1">HAD family phosphatase</fullName>
    </submittedName>
</protein>
<comment type="caution">
    <text evidence="1">The sequence shown here is derived from an EMBL/GenBank/DDBJ whole genome shotgun (WGS) entry which is preliminary data.</text>
</comment>
<dbReference type="SUPFAM" id="SSF56784">
    <property type="entry name" value="HAD-like"/>
    <property type="match status" value="1"/>
</dbReference>
<dbReference type="Proteomes" id="UP000271678">
    <property type="component" value="Unassembled WGS sequence"/>
</dbReference>